<dbReference type="InterPro" id="IPR008407">
    <property type="entry name" value="Brnchd-chn_aa_trnsp_AzlD"/>
</dbReference>
<feature type="transmembrane region" description="Helical" evidence="1">
    <location>
        <begin position="12"/>
        <end position="34"/>
    </location>
</feature>
<feature type="transmembrane region" description="Helical" evidence="1">
    <location>
        <begin position="71"/>
        <end position="104"/>
    </location>
</feature>
<dbReference type="AlphaFoldDB" id="A0A5E4VTP6"/>
<sequence length="105" mass="11152">MLDVLNVASLLPLATVALMAATTYATRIVGFLLLRDRVLSPRMRAVMESLPGCVLISVIAPSFVADRPADLLALAVTLFVALRFSLLPTVVISIVATAALRYLVG</sequence>
<proteinExistence type="predicted"/>
<evidence type="ECO:0000256" key="1">
    <source>
        <dbReference type="SAM" id="Phobius"/>
    </source>
</evidence>
<evidence type="ECO:0000313" key="2">
    <source>
        <dbReference type="EMBL" id="VVE14440.1"/>
    </source>
</evidence>
<reference evidence="2 3" key="1">
    <citation type="submission" date="2019-08" db="EMBL/GenBank/DDBJ databases">
        <authorList>
            <person name="Peeters C."/>
        </authorList>
    </citation>
    <scope>NUCLEOTIDE SEQUENCE [LARGE SCALE GENOMIC DNA]</scope>
    <source>
        <strain evidence="2 3">LMG 31108</strain>
    </source>
</reference>
<name>A0A5E4VTP6_9BURK</name>
<keyword evidence="1" id="KW-0472">Membrane</keyword>
<keyword evidence="1" id="KW-1133">Transmembrane helix</keyword>
<accession>A0A5E4VTP6</accession>
<organism evidence="2 3">
    <name type="scientific">Pandoraea anhela</name>
    <dbReference type="NCBI Taxonomy" id="2508295"/>
    <lineage>
        <taxon>Bacteria</taxon>
        <taxon>Pseudomonadati</taxon>
        <taxon>Pseudomonadota</taxon>
        <taxon>Betaproteobacteria</taxon>
        <taxon>Burkholderiales</taxon>
        <taxon>Burkholderiaceae</taxon>
        <taxon>Pandoraea</taxon>
    </lineage>
</organism>
<feature type="transmembrane region" description="Helical" evidence="1">
    <location>
        <begin position="46"/>
        <end position="65"/>
    </location>
</feature>
<dbReference type="Proteomes" id="UP000406256">
    <property type="component" value="Unassembled WGS sequence"/>
</dbReference>
<dbReference type="EMBL" id="CABPSB010000009">
    <property type="protein sequence ID" value="VVE14440.1"/>
    <property type="molecule type" value="Genomic_DNA"/>
</dbReference>
<protein>
    <submittedName>
        <fullName evidence="2">Membrane protein</fullName>
    </submittedName>
</protein>
<dbReference type="OrthoDB" id="3078300at2"/>
<gene>
    <name evidence="2" type="ORF">PAN31108_02795</name>
</gene>
<keyword evidence="3" id="KW-1185">Reference proteome</keyword>
<dbReference type="RefSeq" id="WP_150669427.1">
    <property type="nucleotide sequence ID" value="NZ_CABPSB010000009.1"/>
</dbReference>
<dbReference type="Pfam" id="PF05437">
    <property type="entry name" value="AzlD"/>
    <property type="match status" value="1"/>
</dbReference>
<keyword evidence="1" id="KW-0812">Transmembrane</keyword>
<evidence type="ECO:0000313" key="3">
    <source>
        <dbReference type="Proteomes" id="UP000406256"/>
    </source>
</evidence>